<dbReference type="Proteomes" id="UP000006671">
    <property type="component" value="Unassembled WGS sequence"/>
</dbReference>
<evidence type="ECO:0000259" key="1">
    <source>
        <dbReference type="Pfam" id="PF13475"/>
    </source>
</evidence>
<dbReference type="VEuPathDB" id="AmoebaDB:NAEGRDRAFT_75074"/>
<reference evidence="2 3" key="1">
    <citation type="journal article" date="2010" name="Cell">
        <title>The genome of Naegleria gruberi illuminates early eukaryotic versatility.</title>
        <authorList>
            <person name="Fritz-Laylin L.K."/>
            <person name="Prochnik S.E."/>
            <person name="Ginger M.L."/>
            <person name="Dacks J.B."/>
            <person name="Carpenter M.L."/>
            <person name="Field M.C."/>
            <person name="Kuo A."/>
            <person name="Paredez A."/>
            <person name="Chapman J."/>
            <person name="Pham J."/>
            <person name="Shu S."/>
            <person name="Neupane R."/>
            <person name="Cipriano M."/>
            <person name="Mancuso J."/>
            <person name="Tu H."/>
            <person name="Salamov A."/>
            <person name="Lindquist E."/>
            <person name="Shapiro H."/>
            <person name="Lucas S."/>
            <person name="Grigoriev I.V."/>
            <person name="Cande W.Z."/>
            <person name="Fulton C."/>
            <person name="Rokhsar D.S."/>
            <person name="Dawson S.C."/>
        </authorList>
    </citation>
    <scope>NUCLEOTIDE SEQUENCE [LARGE SCALE GENOMIC DNA]</scope>
    <source>
        <strain evidence="2 3">NEG-M</strain>
    </source>
</reference>
<evidence type="ECO:0000313" key="2">
    <source>
        <dbReference type="EMBL" id="EFC37243.1"/>
    </source>
</evidence>
<gene>
    <name evidence="2" type="ORF">NAEGRDRAFT_75074</name>
</gene>
<dbReference type="KEGG" id="ngr:NAEGRDRAFT_75074"/>
<dbReference type="GeneID" id="8853675"/>
<dbReference type="InParanoid" id="D2W135"/>
<feature type="domain" description="DUF4116" evidence="1">
    <location>
        <begin position="234"/>
        <end position="269"/>
    </location>
</feature>
<proteinExistence type="predicted"/>
<dbReference type="OrthoDB" id="10333450at2759"/>
<name>D2W135_NAEGR</name>
<protein>
    <submittedName>
        <fullName evidence="2">Predicted protein</fullName>
    </submittedName>
</protein>
<dbReference type="InterPro" id="IPR025197">
    <property type="entry name" value="DUF4116"/>
</dbReference>
<dbReference type="RefSeq" id="XP_002669987.1">
    <property type="nucleotide sequence ID" value="XM_002669941.1"/>
</dbReference>
<organism evidence="3">
    <name type="scientific">Naegleria gruberi</name>
    <name type="common">Amoeba</name>
    <dbReference type="NCBI Taxonomy" id="5762"/>
    <lineage>
        <taxon>Eukaryota</taxon>
        <taxon>Discoba</taxon>
        <taxon>Heterolobosea</taxon>
        <taxon>Tetramitia</taxon>
        <taxon>Eutetramitia</taxon>
        <taxon>Vahlkampfiidae</taxon>
        <taxon>Naegleria</taxon>
    </lineage>
</organism>
<dbReference type="Pfam" id="PF13475">
    <property type="entry name" value="DUF4116"/>
    <property type="match status" value="1"/>
</dbReference>
<dbReference type="EMBL" id="GG738920">
    <property type="protein sequence ID" value="EFC37243.1"/>
    <property type="molecule type" value="Genomic_DNA"/>
</dbReference>
<evidence type="ECO:0000313" key="3">
    <source>
        <dbReference type="Proteomes" id="UP000006671"/>
    </source>
</evidence>
<sequence>MFAGDHGRNILQLVEDDDDQVINLSDFEFNLNLQTQIQELEPIREFSKQISYISHQQQQEAFSFQDHQDHDHQFNVKLCQDDWFMILDYIPFPDFCKFSLVCSSFAELLTFNRRHLVMRGILKDFPSLLKDHHFTTVESLGMLASERSPSDDLSNFQKSLFSDMIYFLIEKKRYKQNLWKFIEMDKIREMDERLFILPFRSSMIINSFYDFLDIPQELLNCKKFIMKFFEIIPKACSKFFIFLNENLKNDEEIVKLAVSNNGWLIKFVKNPNKEIVNLAFQSKYRFDISPTYNQYRKVFEKYNDSLIHLSDSYYELLDEKSIVSDYRKSKKTNDNSLFRKYIQLDSKYGFKNIQFLLLFAYFEQSPELKDVLLYYYYNTNNTTKNRKHYLYVDDLITDMMCFPDMFEPSLSNIIQVPTQILNCKTREITISQILNRILNDNFTFNTILNNVNMKFTKSSIEYLRKRLIHQSKVTPLFTRLYFTKYFEIRNENDENNEIRNEIRNENDENERIKLWNEISKCRKLNLKMLKYYPNYYSQLSDEFKNEKEFKAIAMENLKCNLKYFNVENNDDEFVMALSGNFKRNIKILKSKYGKENIKERIKRIFQQENGRIRKEWLNWPRVYDLYQFHLCYLYTDMEHVFTTEDQIEMIDHGTPAIVKKIAITNDERILERIRMKNLLDIWFSTNSTSFMVVTFRYCLSYKSHQAVYRALDRTFITLQKSDQFLSKVLQVVPKFVKVFFTVRKSYYYDTRTVIDFPFELIRELALENQRIVHYLPRNIQKRLKNPFSL</sequence>
<dbReference type="AlphaFoldDB" id="D2W135"/>
<accession>D2W135</accession>
<keyword evidence="3" id="KW-1185">Reference proteome</keyword>